<sequence>MAPAVVQPPIGLGARRRRLAYAPKGDVASFGRVLEPLSALRGALDVHLRARGIPESLAYQKEVWDLLSVLGKPERTTQNKRENVGSGSEVDAGSETRSHAVTLRHSRIPLRPLPYRILRQTQAARASRRGCLGTLSAGNHISVIAISRITGAFSASTVRQHINYLIIDINPPAAGHSEPTTVPRAWKFTKLMWGVGDIIRSIITLEKYKGVESMVGGQHGGEEVQARSCSSCGPVVGRVTEVHTGWTRAVHAISIGAGVVSVVDVRHLEDLDTGGNGVA</sequence>
<accession>A0AAD6WSM1</accession>
<reference evidence="2" key="1">
    <citation type="submission" date="2023-03" db="EMBL/GenBank/DDBJ databases">
        <title>Massive genome expansion in bonnet fungi (Mycena s.s.) driven by repeated elements and novel gene families across ecological guilds.</title>
        <authorList>
            <consortium name="Lawrence Berkeley National Laboratory"/>
            <person name="Harder C.B."/>
            <person name="Miyauchi S."/>
            <person name="Viragh M."/>
            <person name="Kuo A."/>
            <person name="Thoen E."/>
            <person name="Andreopoulos B."/>
            <person name="Lu D."/>
            <person name="Skrede I."/>
            <person name="Drula E."/>
            <person name="Henrissat B."/>
            <person name="Morin E."/>
            <person name="Kohler A."/>
            <person name="Barry K."/>
            <person name="LaButti K."/>
            <person name="Morin E."/>
            <person name="Salamov A."/>
            <person name="Lipzen A."/>
            <person name="Mereny Z."/>
            <person name="Hegedus B."/>
            <person name="Baldrian P."/>
            <person name="Stursova M."/>
            <person name="Weitz H."/>
            <person name="Taylor A."/>
            <person name="Grigoriev I.V."/>
            <person name="Nagy L.G."/>
            <person name="Martin F."/>
            <person name="Kauserud H."/>
        </authorList>
    </citation>
    <scope>NUCLEOTIDE SEQUENCE</scope>
    <source>
        <strain evidence="2">CBHHK200</strain>
    </source>
</reference>
<name>A0AAD6WSM1_9AGAR</name>
<proteinExistence type="predicted"/>
<keyword evidence="3" id="KW-1185">Reference proteome</keyword>
<evidence type="ECO:0000313" key="2">
    <source>
        <dbReference type="EMBL" id="KAJ7025613.1"/>
    </source>
</evidence>
<dbReference type="EMBL" id="JARJCM010000151">
    <property type="protein sequence ID" value="KAJ7025613.1"/>
    <property type="molecule type" value="Genomic_DNA"/>
</dbReference>
<protein>
    <submittedName>
        <fullName evidence="2">Uncharacterized protein</fullName>
    </submittedName>
</protein>
<organism evidence="2 3">
    <name type="scientific">Mycena alexandri</name>
    <dbReference type="NCBI Taxonomy" id="1745969"/>
    <lineage>
        <taxon>Eukaryota</taxon>
        <taxon>Fungi</taxon>
        <taxon>Dikarya</taxon>
        <taxon>Basidiomycota</taxon>
        <taxon>Agaricomycotina</taxon>
        <taxon>Agaricomycetes</taxon>
        <taxon>Agaricomycetidae</taxon>
        <taxon>Agaricales</taxon>
        <taxon>Marasmiineae</taxon>
        <taxon>Mycenaceae</taxon>
        <taxon>Mycena</taxon>
    </lineage>
</organism>
<comment type="caution">
    <text evidence="2">The sequence shown here is derived from an EMBL/GenBank/DDBJ whole genome shotgun (WGS) entry which is preliminary data.</text>
</comment>
<gene>
    <name evidence="2" type="ORF">C8F04DRAFT_1191347</name>
</gene>
<evidence type="ECO:0000256" key="1">
    <source>
        <dbReference type="SAM" id="MobiDB-lite"/>
    </source>
</evidence>
<feature type="region of interest" description="Disordered" evidence="1">
    <location>
        <begin position="76"/>
        <end position="103"/>
    </location>
</feature>
<evidence type="ECO:0000313" key="3">
    <source>
        <dbReference type="Proteomes" id="UP001218188"/>
    </source>
</evidence>
<dbReference type="AlphaFoldDB" id="A0AAD6WSM1"/>
<dbReference type="Proteomes" id="UP001218188">
    <property type="component" value="Unassembled WGS sequence"/>
</dbReference>